<dbReference type="Proteomes" id="UP000663889">
    <property type="component" value="Unassembled WGS sequence"/>
</dbReference>
<comment type="caution">
    <text evidence="2">The sequence shown here is derived from an EMBL/GenBank/DDBJ whole genome shotgun (WGS) entry which is preliminary data.</text>
</comment>
<dbReference type="EMBL" id="CAJNOU010019146">
    <property type="protein sequence ID" value="CAF1581839.1"/>
    <property type="molecule type" value="Genomic_DNA"/>
</dbReference>
<evidence type="ECO:0000313" key="3">
    <source>
        <dbReference type="Proteomes" id="UP000663889"/>
    </source>
</evidence>
<organism evidence="2 3">
    <name type="scientific">Rotaria sordida</name>
    <dbReference type="NCBI Taxonomy" id="392033"/>
    <lineage>
        <taxon>Eukaryota</taxon>
        <taxon>Metazoa</taxon>
        <taxon>Spiralia</taxon>
        <taxon>Gnathifera</taxon>
        <taxon>Rotifera</taxon>
        <taxon>Eurotatoria</taxon>
        <taxon>Bdelloidea</taxon>
        <taxon>Philodinida</taxon>
        <taxon>Philodinidae</taxon>
        <taxon>Rotaria</taxon>
    </lineage>
</organism>
<protein>
    <submittedName>
        <fullName evidence="2">Uncharacterized protein</fullName>
    </submittedName>
</protein>
<feature type="region of interest" description="Disordered" evidence="1">
    <location>
        <begin position="1"/>
        <end position="30"/>
    </location>
</feature>
<feature type="non-terminal residue" evidence="2">
    <location>
        <position position="1"/>
    </location>
</feature>
<sequence length="92" mass="10602">KDTNDEDYSMTAISSIQLPTPQNHHHPKKDTINNTNTFISLKQDNMNQAKECDTITPITIQRQPSKKYRQQKLSSIDGEILTKVDDDNRFVL</sequence>
<proteinExistence type="predicted"/>
<feature type="compositionally biased region" description="Polar residues" evidence="1">
    <location>
        <begin position="11"/>
        <end position="22"/>
    </location>
</feature>
<evidence type="ECO:0000313" key="2">
    <source>
        <dbReference type="EMBL" id="CAF1581839.1"/>
    </source>
</evidence>
<dbReference type="AlphaFoldDB" id="A0A815ZG76"/>
<name>A0A815ZG76_9BILA</name>
<accession>A0A815ZG76</accession>
<gene>
    <name evidence="2" type="ORF">SEV965_LOCUS39907</name>
</gene>
<evidence type="ECO:0000256" key="1">
    <source>
        <dbReference type="SAM" id="MobiDB-lite"/>
    </source>
</evidence>
<reference evidence="2" key="1">
    <citation type="submission" date="2021-02" db="EMBL/GenBank/DDBJ databases">
        <authorList>
            <person name="Nowell W R."/>
        </authorList>
    </citation>
    <scope>NUCLEOTIDE SEQUENCE</scope>
</reference>